<protein>
    <recommendedName>
        <fullName evidence="6">Helicase ATP-binding domain-containing protein</fullName>
    </recommendedName>
</protein>
<evidence type="ECO:0000256" key="4">
    <source>
        <dbReference type="ARBA" id="ARBA00022840"/>
    </source>
</evidence>
<dbReference type="InterPro" id="IPR011545">
    <property type="entry name" value="DEAD/DEAH_box_helicase_dom"/>
</dbReference>
<dbReference type="CDD" id="cd18025">
    <property type="entry name" value="DEXHc_DDX60"/>
    <property type="match status" value="1"/>
</dbReference>
<dbReference type="GO" id="GO:0004386">
    <property type="term" value="F:helicase activity"/>
    <property type="evidence" value="ECO:0007669"/>
    <property type="project" value="UniProtKB-KW"/>
</dbReference>
<evidence type="ECO:0000313" key="7">
    <source>
        <dbReference type="EMBL" id="CAH3109030.1"/>
    </source>
</evidence>
<dbReference type="SUPFAM" id="SSF52540">
    <property type="entry name" value="P-loop containing nucleoside triphosphate hydrolases"/>
    <property type="match status" value="2"/>
</dbReference>
<keyword evidence="1" id="KW-0547">Nucleotide-binding</keyword>
<accession>A0AAU9WFV2</accession>
<feature type="non-terminal residue" evidence="7">
    <location>
        <position position="1323"/>
    </location>
</feature>
<dbReference type="SMART" id="SM00487">
    <property type="entry name" value="DEXDc"/>
    <property type="match status" value="1"/>
</dbReference>
<evidence type="ECO:0000256" key="3">
    <source>
        <dbReference type="ARBA" id="ARBA00022806"/>
    </source>
</evidence>
<feature type="region of interest" description="Disordered" evidence="5">
    <location>
        <begin position="555"/>
        <end position="591"/>
    </location>
</feature>
<evidence type="ECO:0000313" key="8">
    <source>
        <dbReference type="Proteomes" id="UP001159428"/>
    </source>
</evidence>
<dbReference type="InterPro" id="IPR027417">
    <property type="entry name" value="P-loop_NTPase"/>
</dbReference>
<dbReference type="Gene3D" id="3.40.50.300">
    <property type="entry name" value="P-loop containing nucleotide triphosphate hydrolases"/>
    <property type="match status" value="2"/>
</dbReference>
<dbReference type="InterPro" id="IPR055124">
    <property type="entry name" value="PIN-like_DDX60"/>
</dbReference>
<proteinExistence type="predicted"/>
<dbReference type="Pfam" id="PF00270">
    <property type="entry name" value="DEAD"/>
    <property type="match status" value="1"/>
</dbReference>
<keyword evidence="8" id="KW-1185">Reference proteome</keyword>
<organism evidence="7 8">
    <name type="scientific">Pocillopora meandrina</name>
    <dbReference type="NCBI Taxonomy" id="46732"/>
    <lineage>
        <taxon>Eukaryota</taxon>
        <taxon>Metazoa</taxon>
        <taxon>Cnidaria</taxon>
        <taxon>Anthozoa</taxon>
        <taxon>Hexacorallia</taxon>
        <taxon>Scleractinia</taxon>
        <taxon>Astrocoeniina</taxon>
        <taxon>Pocilloporidae</taxon>
        <taxon>Pocillopora</taxon>
    </lineage>
</organism>
<reference evidence="7 8" key="1">
    <citation type="submission" date="2022-05" db="EMBL/GenBank/DDBJ databases">
        <authorList>
            <consortium name="Genoscope - CEA"/>
            <person name="William W."/>
        </authorList>
    </citation>
    <scope>NUCLEOTIDE SEQUENCE [LARGE SCALE GENOMIC DNA]</scope>
</reference>
<dbReference type="PANTHER" id="PTHR44533">
    <property type="entry name" value="DEAD/H RNA HELICASE, PUTATIVE-RELATED"/>
    <property type="match status" value="1"/>
</dbReference>
<evidence type="ECO:0000256" key="1">
    <source>
        <dbReference type="ARBA" id="ARBA00022741"/>
    </source>
</evidence>
<dbReference type="Pfam" id="PF23002">
    <property type="entry name" value="PIN-like_DDX60"/>
    <property type="match status" value="1"/>
</dbReference>
<dbReference type="GO" id="GO:0016787">
    <property type="term" value="F:hydrolase activity"/>
    <property type="evidence" value="ECO:0007669"/>
    <property type="project" value="UniProtKB-KW"/>
</dbReference>
<feature type="region of interest" description="Disordered" evidence="5">
    <location>
        <begin position="1183"/>
        <end position="1203"/>
    </location>
</feature>
<keyword evidence="3" id="KW-0347">Helicase</keyword>
<name>A0AAU9WFV2_9CNID</name>
<dbReference type="FunFam" id="3.40.50.300:FF:001039">
    <property type="entry name" value="ATP-dependent RNA helicase DDX60"/>
    <property type="match status" value="1"/>
</dbReference>
<dbReference type="InterPro" id="IPR052431">
    <property type="entry name" value="SKI2_subfamily_helicases"/>
</dbReference>
<keyword evidence="4" id="KW-0067">ATP-binding</keyword>
<dbReference type="GO" id="GO:0003676">
    <property type="term" value="F:nucleic acid binding"/>
    <property type="evidence" value="ECO:0007669"/>
    <property type="project" value="InterPro"/>
</dbReference>
<dbReference type="Proteomes" id="UP001159428">
    <property type="component" value="Unassembled WGS sequence"/>
</dbReference>
<comment type="caution">
    <text evidence="7">The sequence shown here is derived from an EMBL/GenBank/DDBJ whole genome shotgun (WGS) entry which is preliminary data.</text>
</comment>
<dbReference type="PROSITE" id="PS51192">
    <property type="entry name" value="HELICASE_ATP_BIND_1"/>
    <property type="match status" value="1"/>
</dbReference>
<dbReference type="GO" id="GO:0005737">
    <property type="term" value="C:cytoplasm"/>
    <property type="evidence" value="ECO:0007669"/>
    <property type="project" value="TreeGrafter"/>
</dbReference>
<feature type="compositionally biased region" description="Basic and acidic residues" evidence="5">
    <location>
        <begin position="575"/>
        <end position="591"/>
    </location>
</feature>
<dbReference type="EMBL" id="CALNXJ010000011">
    <property type="protein sequence ID" value="CAH3109030.1"/>
    <property type="molecule type" value="Genomic_DNA"/>
</dbReference>
<dbReference type="InterPro" id="IPR014001">
    <property type="entry name" value="Helicase_ATP-bd"/>
</dbReference>
<evidence type="ECO:0000256" key="2">
    <source>
        <dbReference type="ARBA" id="ARBA00022801"/>
    </source>
</evidence>
<evidence type="ECO:0000256" key="5">
    <source>
        <dbReference type="SAM" id="MobiDB-lite"/>
    </source>
</evidence>
<evidence type="ECO:0000259" key="6">
    <source>
        <dbReference type="PROSITE" id="PS51192"/>
    </source>
</evidence>
<gene>
    <name evidence="7" type="ORF">PMEA_00002810</name>
</gene>
<dbReference type="PANTHER" id="PTHR44533:SF4">
    <property type="entry name" value="DEAD_H RNA HELICASE, PUTATIVE-RELATED"/>
    <property type="match status" value="1"/>
</dbReference>
<feature type="domain" description="Helicase ATP-binding" evidence="6">
    <location>
        <begin position="762"/>
        <end position="930"/>
    </location>
</feature>
<dbReference type="GO" id="GO:0005524">
    <property type="term" value="F:ATP binding"/>
    <property type="evidence" value="ECO:0007669"/>
    <property type="project" value="UniProtKB-KW"/>
</dbReference>
<feature type="non-terminal residue" evidence="7">
    <location>
        <position position="1"/>
    </location>
</feature>
<keyword evidence="2" id="KW-0378">Hydrolase</keyword>
<dbReference type="Pfam" id="PF26167">
    <property type="entry name" value="TPR_DDX60"/>
    <property type="match status" value="1"/>
</dbReference>
<sequence length="1323" mass="152944">RYLNILTDFADAEIFLIDGDSLLLELFCQNSLDWTHGGQFLHLTYLLERFLKHFTDKGGVFHVVFFEEMEIIWRSRPSMLLARQALILHLQHNTPFTIETSIASVWDKHWKEYIDRNIPTFLVLTDAENVPWEKTGETKKLHVTVEFFFRCILLHCLGQGLNCVFISGVQMTATKVMGYYNESTSEHRLFHRKHGEAVRNTWDWLMRYWRRQCTQENITGCEVKDNQIDVQSEVEVALRSPPQGGCREVATILACVQVLFQLLHDDNISKDTMKIAEDKVKLFLLQSALLKKLPLKYRAHTVNSSLLDEFCKAKDGKVYPFHEIHTSLWQILKMIQSALRDAYKEDIAANVLDMTSMADLMDGRLVHTLFWHILKQMSQGSKDLSLPQDVKRDVESAWEKVVVLVNGSCHSDSLQNQFFPLFDGSSTSLYQEEGNPDHYSGAKLKRLLDVGSTLVSEYVGDIRSRINAMAGGETEDEVLMIGKEFDEQYHWHSLRPLTDDFDRTKQSFADKPPTDPKERKWYLKQRDKYFRYQKLYGNSLVGGFDKAKSIIVKKETPNKKKGKKKDGKTGGSAKRIIEQNKKRRKDEERLKDKKKWSNIHINIDKNLKKDNFSTALQLVDKYLADCKTPKLHLEALMKKAQSYLVAWQQTRAANAGSNDMKYPVLLLKSVQKMAEDFHSLLTDKDKKKLAGFMRKLGFDDIAATLYDLPEESERKAQQLSVHTTSARFQLACMGHLLKRETRTDRDQRVDHFILDTWQRELLDAVDKNESAVIVAPTSSGKTFASYYCMEKVLTQDNDGVVVYVSPTKALVNQVAATVYARFHRKELPWGRAVYGVFTRDYRFNTLNSQILVTVPQCLEILFLSPRRQDWTKKVRYVIFDEVHCLGQEIGAEVWEHLLLLIRCPFLALSATIGNPDDLTKWLQAAQNFREQQDKQENGQMRESYRIRLVNFHERYSDLEKSVYLPSPSNGEFSEESKEYKGVCDVKATGEFVRLHPCAQLGAKQLQENSFPRDMDFTPQESLQLFDVMTMHWPDKESLQKLSPEKYFEKNKFIDKSCARKYEKDLKREFKSWADEKHLEKVRAVIQSLNSVLVEKQASTEKEWTQLGMPSSGKIFIEKNFPKLVEQLKAQEKLPALVFSFDRNLCEVLAFGLAQHFRNKEEDIKGQNGGKDLKFALKRVQKANKESKRLRDGEAERAKEESRLDDQVRQQYEKDFSFLTDPLPGCTLASTREIGVKDLKKIMDRIRSTPETSRFKEALRRGISYHHAGLKNTLRGTVEMLFRKKYLQVVTATGTLALGIHMPCKTVVFAGDSPFLNSLQYRQV</sequence>